<dbReference type="Proteomes" id="UP000266272">
    <property type="component" value="Unassembled WGS sequence"/>
</dbReference>
<dbReference type="AlphaFoldDB" id="A0A395NYE2"/>
<evidence type="ECO:0000256" key="1">
    <source>
        <dbReference type="SAM" id="MobiDB-lite"/>
    </source>
</evidence>
<sequence length="141" mass="16071">MRVFSQQQKQRDAVNPAFSSLLPKETRFHQASTSIHTAREKYGDLMSSPTRGGLRQASLVVTEACTLEKHIDNFIVDRNRRIEKLSSRRKRGGLVRPTGESHTAVSLSQIREQDNKSRKAAEVKMMKAQLREGRRVVNLEL</sequence>
<dbReference type="OrthoDB" id="4733042at2759"/>
<evidence type="ECO:0000313" key="2">
    <source>
        <dbReference type="EMBL" id="RFU81110.1"/>
    </source>
</evidence>
<feature type="region of interest" description="Disordered" evidence="1">
    <location>
        <begin position="88"/>
        <end position="107"/>
    </location>
</feature>
<dbReference type="GO" id="GO:0004519">
    <property type="term" value="F:endonuclease activity"/>
    <property type="evidence" value="ECO:0007669"/>
    <property type="project" value="UniProtKB-KW"/>
</dbReference>
<proteinExistence type="predicted"/>
<protein>
    <submittedName>
        <fullName evidence="2">Dde superfamily endonuclease, cenp-b</fullName>
    </submittedName>
</protein>
<accession>A0A395NYE2</accession>
<keyword evidence="2" id="KW-0255">Endonuclease</keyword>
<feature type="region of interest" description="Disordered" evidence="1">
    <location>
        <begin position="1"/>
        <end position="20"/>
    </location>
</feature>
<reference evidence="2 3" key="1">
    <citation type="journal article" date="2018" name="PLoS Pathog.">
        <title>Evolution of structural diversity of trichothecenes, a family of toxins produced by plant pathogenic and entomopathogenic fungi.</title>
        <authorList>
            <person name="Proctor R.H."/>
            <person name="McCormick S.P."/>
            <person name="Kim H.S."/>
            <person name="Cardoza R.E."/>
            <person name="Stanley A.M."/>
            <person name="Lindo L."/>
            <person name="Kelly A."/>
            <person name="Brown D.W."/>
            <person name="Lee T."/>
            <person name="Vaughan M.M."/>
            <person name="Alexander N.J."/>
            <person name="Busman M."/>
            <person name="Gutierrez S."/>
        </authorList>
    </citation>
    <scope>NUCLEOTIDE SEQUENCE [LARGE SCALE GENOMIC DNA]</scope>
    <source>
        <strain evidence="2 3">IBT 40837</strain>
    </source>
</reference>
<name>A0A395NYE2_TRIAR</name>
<organism evidence="2 3">
    <name type="scientific">Trichoderma arundinaceum</name>
    <dbReference type="NCBI Taxonomy" id="490622"/>
    <lineage>
        <taxon>Eukaryota</taxon>
        <taxon>Fungi</taxon>
        <taxon>Dikarya</taxon>
        <taxon>Ascomycota</taxon>
        <taxon>Pezizomycotina</taxon>
        <taxon>Sordariomycetes</taxon>
        <taxon>Hypocreomycetidae</taxon>
        <taxon>Hypocreales</taxon>
        <taxon>Hypocreaceae</taxon>
        <taxon>Trichoderma</taxon>
    </lineage>
</organism>
<comment type="caution">
    <text evidence="2">The sequence shown here is derived from an EMBL/GenBank/DDBJ whole genome shotgun (WGS) entry which is preliminary data.</text>
</comment>
<evidence type="ECO:0000313" key="3">
    <source>
        <dbReference type="Proteomes" id="UP000266272"/>
    </source>
</evidence>
<gene>
    <name evidence="2" type="ORF">TARUN_1096</name>
</gene>
<keyword evidence="3" id="KW-1185">Reference proteome</keyword>
<dbReference type="EMBL" id="PXOA01000068">
    <property type="protein sequence ID" value="RFU81110.1"/>
    <property type="molecule type" value="Genomic_DNA"/>
</dbReference>
<keyword evidence="2" id="KW-0378">Hydrolase</keyword>
<keyword evidence="2" id="KW-0540">Nuclease</keyword>